<keyword evidence="1" id="KW-0808">Transferase</keyword>
<feature type="domain" description="Protein kinase" evidence="7">
    <location>
        <begin position="4"/>
        <end position="254"/>
    </location>
</feature>
<dbReference type="GO" id="GO:0005524">
    <property type="term" value="F:ATP binding"/>
    <property type="evidence" value="ECO:0007669"/>
    <property type="project" value="UniProtKB-UniRule"/>
</dbReference>
<reference evidence="9" key="2">
    <citation type="submission" date="2025-08" db="UniProtKB">
        <authorList>
            <consortium name="RefSeq"/>
        </authorList>
    </citation>
    <scope>IDENTIFICATION</scope>
    <source>
        <tissue evidence="9">Leaf</tissue>
    </source>
</reference>
<evidence type="ECO:0000256" key="2">
    <source>
        <dbReference type="ARBA" id="ARBA00022741"/>
    </source>
</evidence>
<dbReference type="PROSITE" id="PS00108">
    <property type="entry name" value="PROTEIN_KINASE_ST"/>
    <property type="match status" value="1"/>
</dbReference>
<dbReference type="SMART" id="SM00220">
    <property type="entry name" value="S_TKc"/>
    <property type="match status" value="1"/>
</dbReference>
<dbReference type="InterPro" id="IPR008271">
    <property type="entry name" value="Ser/Thr_kinase_AS"/>
</dbReference>
<organism evidence="8 9">
    <name type="scientific">Punica granatum</name>
    <name type="common">Pomegranate</name>
    <dbReference type="NCBI Taxonomy" id="22663"/>
    <lineage>
        <taxon>Eukaryota</taxon>
        <taxon>Viridiplantae</taxon>
        <taxon>Streptophyta</taxon>
        <taxon>Embryophyta</taxon>
        <taxon>Tracheophyta</taxon>
        <taxon>Spermatophyta</taxon>
        <taxon>Magnoliopsida</taxon>
        <taxon>eudicotyledons</taxon>
        <taxon>Gunneridae</taxon>
        <taxon>Pentapetalae</taxon>
        <taxon>rosids</taxon>
        <taxon>malvids</taxon>
        <taxon>Myrtales</taxon>
        <taxon>Lythraceae</taxon>
        <taxon>Punica</taxon>
    </lineage>
</organism>
<dbReference type="Pfam" id="PF00069">
    <property type="entry name" value="Pkinase"/>
    <property type="match status" value="1"/>
</dbReference>
<dbReference type="SUPFAM" id="SSF56112">
    <property type="entry name" value="Protein kinase-like (PK-like)"/>
    <property type="match status" value="1"/>
</dbReference>
<feature type="binding site" evidence="5">
    <location>
        <position position="33"/>
    </location>
    <ligand>
        <name>ATP</name>
        <dbReference type="ChEBI" id="CHEBI:30616"/>
    </ligand>
</feature>
<reference evidence="8" key="1">
    <citation type="journal article" date="2020" name="Plant Biotechnol. J.">
        <title>The pomegranate (Punica granatum L.) draft genome dissects genetic divergence between soft- and hard-seeded cultivars.</title>
        <authorList>
            <person name="Luo X."/>
            <person name="Li H."/>
            <person name="Wu Z."/>
            <person name="Yao W."/>
            <person name="Zhao P."/>
            <person name="Cao D."/>
            <person name="Yu H."/>
            <person name="Li K."/>
            <person name="Poudel K."/>
            <person name="Zhao D."/>
            <person name="Zhang F."/>
            <person name="Xia X."/>
            <person name="Chen L."/>
            <person name="Wang Q."/>
            <person name="Jing D."/>
            <person name="Cao S."/>
        </authorList>
    </citation>
    <scope>NUCLEOTIDE SEQUENCE [LARGE SCALE GENOMIC DNA]</scope>
    <source>
        <strain evidence="8">cv. Tunisia</strain>
    </source>
</reference>
<accession>A0A6P8DEW7</accession>
<evidence type="ECO:0000256" key="3">
    <source>
        <dbReference type="ARBA" id="ARBA00022777"/>
    </source>
</evidence>
<evidence type="ECO:0000256" key="1">
    <source>
        <dbReference type="ARBA" id="ARBA00022679"/>
    </source>
</evidence>
<name>A0A6P8DEW7_PUNGR</name>
<keyword evidence="3" id="KW-0418">Kinase</keyword>
<dbReference type="PANTHER" id="PTHR48011">
    <property type="entry name" value="CCR4-NOT TRANSCRIPTIONAL COMPLEX SUBUNIT CAF120-RELATED"/>
    <property type="match status" value="1"/>
</dbReference>
<sequence>MGRWTRGRTVGRGSSATVSMAFSSSSGEVFAVKSAEMSRSESLQREQKILSSISSPHIVSYKGWDVIVDGTELVCNLFVEYCPCGTLRDAIDRCGGWLGEAEITRYTRQILIGLEHLHCLGIVHCDVKPRNILITEEGAKISDFGCAKRVEDLAGPTVGTPMFMAPEVARGEGQGQPADVWALGCTVIEMATGKAPWPESGDPFSVMYRVAYSAASPDIPSCLSDEAKDFLTKCLRKDPSERWTVTQLLKHPFLARLNSPVSKQCEELKSSSPTCVLDHGFWSSSSEELDHDTVDPEQTVLVNSAADRIGQLSSSSGRPDWTWKEDWGHWTTVRGHFDELNRQLSGTLCGSDGGPIGLSNMEGLEITVISRDGCKKFSKGCKYREGGDVISSAHAGQHGGNSVTLIPKL</sequence>
<dbReference type="Gene3D" id="1.10.510.10">
    <property type="entry name" value="Transferase(Phosphotransferase) domain 1"/>
    <property type="match status" value="1"/>
</dbReference>
<comment type="similarity">
    <text evidence="6">Belongs to the protein kinase superfamily.</text>
</comment>
<proteinExistence type="inferred from homology"/>
<dbReference type="PANTHER" id="PTHR48011:SF4">
    <property type="entry name" value="MITOGEN-ACTIVATED PROTEIN KINASE KINASE KINASE 19"/>
    <property type="match status" value="1"/>
</dbReference>
<keyword evidence="6" id="KW-0723">Serine/threonine-protein kinase</keyword>
<dbReference type="GeneID" id="116204837"/>
<dbReference type="PROSITE" id="PS00107">
    <property type="entry name" value="PROTEIN_KINASE_ATP"/>
    <property type="match status" value="1"/>
</dbReference>
<dbReference type="GO" id="GO:0007165">
    <property type="term" value="P:signal transduction"/>
    <property type="evidence" value="ECO:0007669"/>
    <property type="project" value="TreeGrafter"/>
</dbReference>
<dbReference type="InterPro" id="IPR017441">
    <property type="entry name" value="Protein_kinase_ATP_BS"/>
</dbReference>
<evidence type="ECO:0000256" key="6">
    <source>
        <dbReference type="RuleBase" id="RU000304"/>
    </source>
</evidence>
<keyword evidence="8" id="KW-1185">Reference proteome</keyword>
<evidence type="ECO:0000256" key="4">
    <source>
        <dbReference type="ARBA" id="ARBA00022840"/>
    </source>
</evidence>
<dbReference type="CDD" id="cd06606">
    <property type="entry name" value="STKc_MAPKKK"/>
    <property type="match status" value="1"/>
</dbReference>
<dbReference type="PROSITE" id="PS50011">
    <property type="entry name" value="PROTEIN_KINASE_DOM"/>
    <property type="match status" value="1"/>
</dbReference>
<dbReference type="InterPro" id="IPR000719">
    <property type="entry name" value="Prot_kinase_dom"/>
</dbReference>
<dbReference type="Proteomes" id="UP000515151">
    <property type="component" value="Chromosome 4"/>
</dbReference>
<evidence type="ECO:0000259" key="7">
    <source>
        <dbReference type="PROSITE" id="PS50011"/>
    </source>
</evidence>
<gene>
    <name evidence="9" type="primary">LOC116204837</name>
</gene>
<dbReference type="RefSeq" id="XP_031393024.1">
    <property type="nucleotide sequence ID" value="XM_031537164.1"/>
</dbReference>
<protein>
    <submittedName>
        <fullName evidence="9">Mitogen-activated protein kinase kinase kinase 18-like</fullName>
    </submittedName>
</protein>
<keyword evidence="2 5" id="KW-0547">Nucleotide-binding</keyword>
<evidence type="ECO:0000313" key="8">
    <source>
        <dbReference type="Proteomes" id="UP000515151"/>
    </source>
</evidence>
<dbReference type="InterPro" id="IPR011009">
    <property type="entry name" value="Kinase-like_dom_sf"/>
</dbReference>
<dbReference type="InterPro" id="IPR052751">
    <property type="entry name" value="Plant_MAPKKK"/>
</dbReference>
<dbReference type="GO" id="GO:0004674">
    <property type="term" value="F:protein serine/threonine kinase activity"/>
    <property type="evidence" value="ECO:0007669"/>
    <property type="project" value="UniProtKB-KW"/>
</dbReference>
<evidence type="ECO:0000313" key="9">
    <source>
        <dbReference type="RefSeq" id="XP_031393024.1"/>
    </source>
</evidence>
<keyword evidence="4 5" id="KW-0067">ATP-binding</keyword>
<dbReference type="OrthoDB" id="275301at2759"/>
<dbReference type="AlphaFoldDB" id="A0A6P8DEW7"/>
<evidence type="ECO:0000256" key="5">
    <source>
        <dbReference type="PROSITE-ProRule" id="PRU10141"/>
    </source>
</evidence>